<organism evidence="1 2">
    <name type="scientific">Salipiger marinus</name>
    <dbReference type="NCBI Taxonomy" id="555512"/>
    <lineage>
        <taxon>Bacteria</taxon>
        <taxon>Pseudomonadati</taxon>
        <taxon>Pseudomonadota</taxon>
        <taxon>Alphaproteobacteria</taxon>
        <taxon>Rhodobacterales</taxon>
        <taxon>Roseobacteraceae</taxon>
        <taxon>Salipiger</taxon>
    </lineage>
</organism>
<name>A0A1G8NNQ4_9RHOB</name>
<dbReference type="AlphaFoldDB" id="A0A1G8NNQ4"/>
<reference evidence="2" key="1">
    <citation type="submission" date="2016-10" db="EMBL/GenBank/DDBJ databases">
        <authorList>
            <person name="Varghese N."/>
            <person name="Submissions S."/>
        </authorList>
    </citation>
    <scope>NUCLEOTIDE SEQUENCE [LARGE SCALE GENOMIC DNA]</scope>
    <source>
        <strain evidence="2">DSM 26424</strain>
    </source>
</reference>
<evidence type="ECO:0000313" key="1">
    <source>
        <dbReference type="EMBL" id="SDI81828.1"/>
    </source>
</evidence>
<protein>
    <submittedName>
        <fullName evidence="1">Uncharacterized protein</fullName>
    </submittedName>
</protein>
<proteinExistence type="predicted"/>
<dbReference type="STRING" id="555512.SAMN04487993_1010170"/>
<evidence type="ECO:0000313" key="2">
    <source>
        <dbReference type="Proteomes" id="UP000199093"/>
    </source>
</evidence>
<dbReference type="EMBL" id="FNEJ01000010">
    <property type="protein sequence ID" value="SDI81828.1"/>
    <property type="molecule type" value="Genomic_DNA"/>
</dbReference>
<accession>A0A1G8NNQ4</accession>
<sequence>MSAYTLTKTRFRDGIWQGLLVGEPRGISAPEVVVTLEEVPLRGVTLTETADPGCWALDVPVPVEAVGDGVRTFVIRDAESGARLDSFALIAGEALDDDLRAEISLLRAELDLLKRAFRQHCLDSGKTRSG</sequence>
<dbReference type="Proteomes" id="UP000199093">
    <property type="component" value="Unassembled WGS sequence"/>
</dbReference>
<dbReference type="OrthoDB" id="7772846at2"/>
<dbReference type="RefSeq" id="WP_089847748.1">
    <property type="nucleotide sequence ID" value="NZ_FNEJ01000010.1"/>
</dbReference>
<gene>
    <name evidence="1" type="ORF">SAMN04487993_1010170</name>
</gene>
<keyword evidence="2" id="KW-1185">Reference proteome</keyword>